<keyword evidence="2 4" id="KW-0694">RNA-binding</keyword>
<dbReference type="EMBL" id="CP022423">
    <property type="protein sequence ID" value="ASM77857.1"/>
    <property type="molecule type" value="Genomic_DNA"/>
</dbReference>
<gene>
    <name evidence="7" type="ORF">VITFI_CDS2079</name>
</gene>
<evidence type="ECO:0000256" key="5">
    <source>
        <dbReference type="SAM" id="MobiDB-lite"/>
    </source>
</evidence>
<dbReference type="GO" id="GO:0043023">
    <property type="term" value="F:ribosomal large subunit binding"/>
    <property type="evidence" value="ECO:0007669"/>
    <property type="project" value="InterPro"/>
</dbReference>
<reference evidence="7 8" key="1">
    <citation type="submission" date="2017-07" db="EMBL/GenBank/DDBJ databases">
        <title>Complete Genome Sequence of the cosmetic ferment Vitreoscilla filiformis (ATCC15551).</title>
        <authorList>
            <person name="Contreras S."/>
            <person name="Sagory-Zalkind P."/>
            <person name="Blanquart H."/>
            <person name="Iltis A."/>
            <person name="Morand S.C."/>
        </authorList>
    </citation>
    <scope>NUCLEOTIDE SEQUENCE [LARGE SCALE GENOMIC DNA]</scope>
    <source>
        <strain evidence="7 8">ATCC 15551</strain>
    </source>
</reference>
<dbReference type="InterPro" id="IPR025708">
    <property type="entry name" value="HSP15"/>
</dbReference>
<dbReference type="Pfam" id="PF01479">
    <property type="entry name" value="S4"/>
    <property type="match status" value="1"/>
</dbReference>
<evidence type="ECO:0000313" key="8">
    <source>
        <dbReference type="Proteomes" id="UP000199729"/>
    </source>
</evidence>
<dbReference type="SMART" id="SM00363">
    <property type="entry name" value="S4"/>
    <property type="match status" value="1"/>
</dbReference>
<evidence type="ECO:0000256" key="1">
    <source>
        <dbReference type="ARBA" id="ARBA00008396"/>
    </source>
</evidence>
<dbReference type="GO" id="GO:0034605">
    <property type="term" value="P:cellular response to heat"/>
    <property type="evidence" value="ECO:0007669"/>
    <property type="project" value="InterPro"/>
</dbReference>
<dbReference type="PROSITE" id="PS50889">
    <property type="entry name" value="S4"/>
    <property type="match status" value="1"/>
</dbReference>
<dbReference type="GO" id="GO:0003677">
    <property type="term" value="F:DNA binding"/>
    <property type="evidence" value="ECO:0007669"/>
    <property type="project" value="UniProtKB-KW"/>
</dbReference>
<comment type="similarity">
    <text evidence="1">Belongs to the HSP15 family.</text>
</comment>
<dbReference type="PIRSF" id="PIRSF016821">
    <property type="entry name" value="HSP15"/>
    <property type="match status" value="1"/>
</dbReference>
<evidence type="ECO:0000256" key="3">
    <source>
        <dbReference type="ARBA" id="ARBA00023125"/>
    </source>
</evidence>
<keyword evidence="3" id="KW-0238">DNA-binding</keyword>
<feature type="compositionally biased region" description="Basic and acidic residues" evidence="5">
    <location>
        <begin position="94"/>
        <end position="108"/>
    </location>
</feature>
<proteinExistence type="inferred from homology"/>
<organism evidence="7 8">
    <name type="scientific">Vitreoscilla filiformis</name>
    <dbReference type="NCBI Taxonomy" id="63"/>
    <lineage>
        <taxon>Bacteria</taxon>
        <taxon>Pseudomonadati</taxon>
        <taxon>Pseudomonadota</taxon>
        <taxon>Betaproteobacteria</taxon>
        <taxon>Neisseriales</taxon>
        <taxon>Neisseriaceae</taxon>
        <taxon>Vitreoscilla</taxon>
    </lineage>
</organism>
<evidence type="ECO:0000259" key="6">
    <source>
        <dbReference type="SMART" id="SM00363"/>
    </source>
</evidence>
<dbReference type="RefSeq" id="WP_089416883.1">
    <property type="nucleotide sequence ID" value="NZ_CP022423.1"/>
</dbReference>
<evidence type="ECO:0000313" key="7">
    <source>
        <dbReference type="EMBL" id="ASM77857.1"/>
    </source>
</evidence>
<dbReference type="SUPFAM" id="SSF55174">
    <property type="entry name" value="Alpha-L RNA-binding motif"/>
    <property type="match status" value="1"/>
</dbReference>
<dbReference type="AlphaFoldDB" id="A0A221KG76"/>
<evidence type="ECO:0000256" key="2">
    <source>
        <dbReference type="ARBA" id="ARBA00022884"/>
    </source>
</evidence>
<dbReference type="GO" id="GO:0003727">
    <property type="term" value="F:single-stranded RNA binding"/>
    <property type="evidence" value="ECO:0007669"/>
    <property type="project" value="InterPro"/>
</dbReference>
<protein>
    <submittedName>
        <fullName evidence="7">RNA-binding protein S4</fullName>
    </submittedName>
</protein>
<dbReference type="InterPro" id="IPR002942">
    <property type="entry name" value="S4_RNA-bd"/>
</dbReference>
<dbReference type="InterPro" id="IPR036986">
    <property type="entry name" value="S4_RNA-bd_sf"/>
</dbReference>
<feature type="region of interest" description="Disordered" evidence="5">
    <location>
        <begin position="94"/>
        <end position="127"/>
    </location>
</feature>
<keyword evidence="8" id="KW-1185">Reference proteome</keyword>
<dbReference type="Gene3D" id="3.10.290.10">
    <property type="entry name" value="RNA-binding S4 domain"/>
    <property type="match status" value="1"/>
</dbReference>
<dbReference type="CDD" id="cd00165">
    <property type="entry name" value="S4"/>
    <property type="match status" value="1"/>
</dbReference>
<dbReference type="KEGG" id="vff:VITFI_CDS2079"/>
<accession>A0A221KG76</accession>
<evidence type="ECO:0000256" key="4">
    <source>
        <dbReference type="PROSITE-ProRule" id="PRU00182"/>
    </source>
</evidence>
<dbReference type="OrthoDB" id="9797176at2"/>
<sequence length="139" mass="16010">MLEPKLCEHPVRLDKWLWAARFFKTRALAVEAIGKHRVDVNDQPAKPSRDVRLGDRVTLREPGLPARIIVVRGLSEIRGPAPIAQQLYEDTADSLHARETAREQRRQGIEPAQAIEHGRPTKRDRRQLADWQRWSVSLD</sequence>
<feature type="domain" description="RNA-binding S4" evidence="6">
    <location>
        <begin position="11"/>
        <end position="78"/>
    </location>
</feature>
<name>A0A221KG76_VITFI</name>
<dbReference type="Proteomes" id="UP000199729">
    <property type="component" value="Chromosome"/>
</dbReference>